<evidence type="ECO:0000259" key="7">
    <source>
        <dbReference type="Pfam" id="PF26282"/>
    </source>
</evidence>
<evidence type="ECO:0000259" key="5">
    <source>
        <dbReference type="Pfam" id="PF26251"/>
    </source>
</evidence>
<dbReference type="PANTHER" id="PTHR21512">
    <property type="entry name" value="TRAFFICKING PROTEIN PARTICLE COMPLEX SUBUNIT 9"/>
    <property type="match status" value="1"/>
</dbReference>
<accession>A0A3B3BXG6</accession>
<dbReference type="InterPro" id="IPR058564">
    <property type="entry name" value="TPR_TRAPPC9_Trs120"/>
</dbReference>
<evidence type="ECO:0000256" key="2">
    <source>
        <dbReference type="ARBA" id="ARBA00008459"/>
    </source>
</evidence>
<feature type="domain" description="Trs120/TRAPPC9 first Ig-like" evidence="6">
    <location>
        <begin position="570"/>
        <end position="698"/>
    </location>
</feature>
<dbReference type="AlphaFoldDB" id="A0A3B3BXG6"/>
<dbReference type="Pfam" id="PF26251">
    <property type="entry name" value="TPR_TRAPPC9-Trs120"/>
    <property type="match status" value="1"/>
</dbReference>
<organism evidence="8 9">
    <name type="scientific">Oryzias melastigma</name>
    <name type="common">Marine medaka</name>
    <dbReference type="NCBI Taxonomy" id="30732"/>
    <lineage>
        <taxon>Eukaryota</taxon>
        <taxon>Metazoa</taxon>
        <taxon>Chordata</taxon>
        <taxon>Craniata</taxon>
        <taxon>Vertebrata</taxon>
        <taxon>Euteleostomi</taxon>
        <taxon>Actinopterygii</taxon>
        <taxon>Neopterygii</taxon>
        <taxon>Teleostei</taxon>
        <taxon>Neoteleostei</taxon>
        <taxon>Acanthomorphata</taxon>
        <taxon>Ovalentaria</taxon>
        <taxon>Atherinomorphae</taxon>
        <taxon>Beloniformes</taxon>
        <taxon>Adrianichthyidae</taxon>
        <taxon>Oryziinae</taxon>
        <taxon>Oryzias</taxon>
    </lineage>
</organism>
<dbReference type="Pfam" id="PF26254">
    <property type="entry name" value="Ig_TRAPPC9-Trs120_1st"/>
    <property type="match status" value="1"/>
</dbReference>
<feature type="domain" description="Trs120/TRAPPC9 third Ig-like" evidence="7">
    <location>
        <begin position="925"/>
        <end position="1039"/>
    </location>
</feature>
<dbReference type="PaxDb" id="30732-ENSOMEP00000010064"/>
<dbReference type="Pfam" id="PF26282">
    <property type="entry name" value="Ig_TRAPPC9-Trs120_3rd"/>
    <property type="match status" value="1"/>
</dbReference>
<evidence type="ECO:0000259" key="4">
    <source>
        <dbReference type="Pfam" id="PF08626"/>
    </source>
</evidence>
<comment type="subcellular location">
    <subcellularLocation>
        <location evidence="1">Golgi apparatus</location>
    </subcellularLocation>
</comment>
<dbReference type="InterPro" id="IPR058565">
    <property type="entry name" value="Ig_TRAPPC9_Trs120_1st"/>
</dbReference>
<dbReference type="InterPro" id="IPR058567">
    <property type="entry name" value="Ig_TRAPPC9_Trs120_3rd"/>
</dbReference>
<dbReference type="Pfam" id="PF08626">
    <property type="entry name" value="TRAPPC9-Trs120"/>
    <property type="match status" value="1"/>
</dbReference>
<proteinExistence type="inferred from homology"/>
<evidence type="ECO:0000256" key="1">
    <source>
        <dbReference type="ARBA" id="ARBA00004555"/>
    </source>
</evidence>
<dbReference type="InterPro" id="IPR013935">
    <property type="entry name" value="Trs120_TRAPPC9"/>
</dbReference>
<dbReference type="Ensembl" id="ENSOMET00000016781.1">
    <property type="protein sequence ID" value="ENSOMEP00000010064.1"/>
    <property type="gene ID" value="ENSOMEG00000011371.1"/>
</dbReference>
<evidence type="ECO:0000256" key="3">
    <source>
        <dbReference type="ARBA" id="ARBA00023034"/>
    </source>
</evidence>
<feature type="domain" description="Trs120/TRAPPC9 TPR region" evidence="5">
    <location>
        <begin position="395"/>
        <end position="539"/>
    </location>
</feature>
<evidence type="ECO:0000313" key="8">
    <source>
        <dbReference type="Ensembl" id="ENSOMEP00000010064.1"/>
    </source>
</evidence>
<protein>
    <submittedName>
        <fullName evidence="8">Trafficking protein particle complex subunit 9</fullName>
    </submittedName>
</protein>
<sequence length="1158" mass="129386">MTLHLQERWMSRLLCIFTQQEQHSHLKAASRMSVPDYMQCAEDHQTVLVVVQPVGIVPEDQFFKIYKRIASVRQLSIRDSQRLLFIRYRHHYLPENNEWGDFQTHRKVVGLIAITTCSSSRDWPQTADRFHSQKDVYTSTLYDSRLLVFGLQGEVAEQSRTDMVFYPSFEECSDVERRVEDFVESIFIVLESKRLDRATDKSGDKISLLCVPFEKKDFVGLDTDSRHYKKRCQGRMRKHVGDLCLQAGMLQDALVHYHMAVELLRAVNDFLWLGGALEGLCSASVIFHYPGGTAGKAAGSKPSVSQPADAGKRHRPGAQEVLIDPGALTASGISADTSAEIGRAKNCLSPEDIIEKYKEAISYYGKYKNAGVIELEACVKAVRVLAIQKRAREASEFLQNAVYINLGQLSEEEKIQRYSILSELYELIGFHRKSAFFKRVAAMQCVAPTIPEPGWRACYKLLLETLPGYSLSLDPKDFTKGTHRGWAAVQMRLLHELVYASRRMGNPALSVRHLSFLLQTMLDFLSDQEKKEVTQSLENYTSKCPGGMEVITLPDGLTLPPVPFTKLPIVRSVKLLNLPISLQPHKVKGLLEGNLSNASPFIYSPILMQSRGEERCKKIDFQWVQGDVCEVQLMVYNPMPYELRVENMGLLTSGVEFESLPAALFLPAESGLYPVTLVGVPRTAGNITVNGYHTSVFGVSSDCLLEDLANVKSSGCLVEVIPSLPRLQLSTSLPRSTHSSQPMSKEELPSSVSVQLFNGESQQLTITLENIGSIDIETLELTSKINSSKEKVFGEFLSWDLEEAVCQLPLKPGQSITLSVRIRVKLDFSGQENLLQDLNDDGISVTGWPISSPLRQVLKPRPESKPLGSESGKAEYSHVKTLEAVLKFKYSGGPGKVEGYYRELSLGVHVNVEPSLFFTRVSTLPATSTRQCHLLLDIFNPTEHELTVSAKNNQDLVLHASECQRMAIQVDRFDFESLPQAEQQTLHFSSPKQLQEERQLAHGCQISSKLGICWSIPSLKRHGEASVEGVLNQLVLEHLQLAPLQWDVLLSGKPCDSDVVAECTVGDAVTLEDYQNGVQNYDMDEAVTFIGSNIFYIDTVKAKDSCVCEGALLFLYTGDFYLNIRFQDDSSRRGLPLAWFTLPSVHIRALDTPLQAGA</sequence>
<evidence type="ECO:0000259" key="6">
    <source>
        <dbReference type="Pfam" id="PF26254"/>
    </source>
</evidence>
<dbReference type="GeneTree" id="ENSGT00390000006486"/>
<reference evidence="8" key="1">
    <citation type="submission" date="2025-08" db="UniProtKB">
        <authorList>
            <consortium name="Ensembl"/>
        </authorList>
    </citation>
    <scope>IDENTIFICATION</scope>
</reference>
<evidence type="ECO:0000313" key="9">
    <source>
        <dbReference type="Proteomes" id="UP000261560"/>
    </source>
</evidence>
<dbReference type="GO" id="GO:0005802">
    <property type="term" value="C:trans-Golgi network"/>
    <property type="evidence" value="ECO:0007669"/>
    <property type="project" value="TreeGrafter"/>
</dbReference>
<dbReference type="InterPro" id="IPR058563">
    <property type="entry name" value="Trs120_TRAPPC9_N"/>
</dbReference>
<dbReference type="STRING" id="30732.ENSOMEP00000010064"/>
<keyword evidence="3" id="KW-0333">Golgi apparatus</keyword>
<name>A0A3B3BXG6_ORYME</name>
<reference evidence="8" key="2">
    <citation type="submission" date="2025-09" db="UniProtKB">
        <authorList>
            <consortium name="Ensembl"/>
        </authorList>
    </citation>
    <scope>IDENTIFICATION</scope>
</reference>
<comment type="similarity">
    <text evidence="2">Belongs to the NIBP family.</text>
</comment>
<keyword evidence="9" id="KW-1185">Reference proteome</keyword>
<feature type="domain" description="Trs120/TRAPPC9 N-terminal" evidence="4">
    <location>
        <begin position="216"/>
        <end position="290"/>
    </location>
</feature>
<dbReference type="PANTHER" id="PTHR21512:SF5">
    <property type="entry name" value="TRAFFICKING PROTEIN PARTICLE COMPLEX SUBUNIT 9"/>
    <property type="match status" value="1"/>
</dbReference>
<dbReference type="Proteomes" id="UP000261560">
    <property type="component" value="Unplaced"/>
</dbReference>